<dbReference type="SUPFAM" id="SSF55874">
    <property type="entry name" value="ATPase domain of HSP90 chaperone/DNA topoisomerase II/histidine kinase"/>
    <property type="match status" value="1"/>
</dbReference>
<organism evidence="2 3">
    <name type="scientific">Thetidibacter halocola</name>
    <dbReference type="NCBI Taxonomy" id="2827239"/>
    <lineage>
        <taxon>Bacteria</taxon>
        <taxon>Pseudomonadati</taxon>
        <taxon>Pseudomonadota</taxon>
        <taxon>Alphaproteobacteria</taxon>
        <taxon>Rhodobacterales</taxon>
        <taxon>Roseobacteraceae</taxon>
        <taxon>Thetidibacter</taxon>
    </lineage>
</organism>
<dbReference type="Gene3D" id="3.30.450.40">
    <property type="match status" value="1"/>
</dbReference>
<dbReference type="Pfam" id="PF13581">
    <property type="entry name" value="HATPase_c_2"/>
    <property type="match status" value="1"/>
</dbReference>
<dbReference type="Pfam" id="PF07568">
    <property type="entry name" value="HisKA_2"/>
    <property type="match status" value="1"/>
</dbReference>
<dbReference type="SMART" id="SM00065">
    <property type="entry name" value="GAF"/>
    <property type="match status" value="1"/>
</dbReference>
<dbReference type="PROSITE" id="PS50109">
    <property type="entry name" value="HIS_KIN"/>
    <property type="match status" value="1"/>
</dbReference>
<dbReference type="EMBL" id="JAGTUU010000001">
    <property type="protein sequence ID" value="MBS0122940.1"/>
    <property type="molecule type" value="Genomic_DNA"/>
</dbReference>
<dbReference type="Proteomes" id="UP000681356">
    <property type="component" value="Unassembled WGS sequence"/>
</dbReference>
<protein>
    <submittedName>
        <fullName evidence="2">GAF domain-containing protein</fullName>
    </submittedName>
</protein>
<keyword evidence="3" id="KW-1185">Reference proteome</keyword>
<dbReference type="Pfam" id="PF01590">
    <property type="entry name" value="GAF"/>
    <property type="match status" value="1"/>
</dbReference>
<feature type="domain" description="Histidine kinase" evidence="1">
    <location>
        <begin position="173"/>
        <end position="363"/>
    </location>
</feature>
<evidence type="ECO:0000313" key="2">
    <source>
        <dbReference type="EMBL" id="MBS0122940.1"/>
    </source>
</evidence>
<dbReference type="InterPro" id="IPR003594">
    <property type="entry name" value="HATPase_dom"/>
</dbReference>
<dbReference type="InterPro" id="IPR011495">
    <property type="entry name" value="Sig_transdc_His_kin_sub2_dim/P"/>
</dbReference>
<evidence type="ECO:0000259" key="1">
    <source>
        <dbReference type="PROSITE" id="PS50109"/>
    </source>
</evidence>
<dbReference type="InterPro" id="IPR005467">
    <property type="entry name" value="His_kinase_dom"/>
</dbReference>
<proteinExistence type="predicted"/>
<dbReference type="SUPFAM" id="SSF55781">
    <property type="entry name" value="GAF domain-like"/>
    <property type="match status" value="1"/>
</dbReference>
<dbReference type="CDD" id="cd16917">
    <property type="entry name" value="HATPase_UhpB-NarQ-NarX-like"/>
    <property type="match status" value="1"/>
</dbReference>
<dbReference type="InterPro" id="IPR036890">
    <property type="entry name" value="HATPase_C_sf"/>
</dbReference>
<reference evidence="2" key="1">
    <citation type="submission" date="2021-04" db="EMBL/GenBank/DDBJ databases">
        <authorList>
            <person name="Yoon J."/>
        </authorList>
    </citation>
    <scope>NUCLEOTIDE SEQUENCE</scope>
    <source>
        <strain evidence="2">KMU-90</strain>
    </source>
</reference>
<sequence>MQADKPRDEAARLRALRDYDILDSGAETGFDEVVALVSRLLDVPVALVSLVDAERQWFKARVGLDRAETPLDQSICAHAILGTELLEIPDTTRDRRTIDNPLCCGGLVDLRFYAGVPLIAPGGQALGTLCVLDTRPRVLTDLQRNTLRVMAAQVMRQLDLRRALRAEAVLRDEIDHRVKNSLQTVASLVRLYRARAQGDEAREVLDAVARRIGAVADLHGALYRAGTPGSVPLDDYLGRVVALLTRQAPEGVRVEAVLAPLVASPEAAQALAVIVSEFAANAFKHAFGAGQAGAVRVSLRDEDGALLLEAHDTGGSAAPEAGDTGGGIGLRLMQAAADQLGGSLTIGPGPEGYRLELIVPARPVA</sequence>
<dbReference type="InterPro" id="IPR003018">
    <property type="entry name" value="GAF"/>
</dbReference>
<comment type="caution">
    <text evidence="2">The sequence shown here is derived from an EMBL/GenBank/DDBJ whole genome shotgun (WGS) entry which is preliminary data.</text>
</comment>
<dbReference type="PANTHER" id="PTHR43102:SF2">
    <property type="entry name" value="GAF DOMAIN-CONTAINING PROTEIN"/>
    <property type="match status" value="1"/>
</dbReference>
<gene>
    <name evidence="2" type="ORF">KB874_02245</name>
</gene>
<name>A0A8J8B6V5_9RHOB</name>
<accession>A0A8J8B6V5</accession>
<dbReference type="RefSeq" id="WP_212534906.1">
    <property type="nucleotide sequence ID" value="NZ_JAGTUU010000001.1"/>
</dbReference>
<dbReference type="AlphaFoldDB" id="A0A8J8B6V5"/>
<dbReference type="PANTHER" id="PTHR43102">
    <property type="entry name" value="SLR1143 PROTEIN"/>
    <property type="match status" value="1"/>
</dbReference>
<evidence type="ECO:0000313" key="3">
    <source>
        <dbReference type="Proteomes" id="UP000681356"/>
    </source>
</evidence>
<dbReference type="Gene3D" id="3.30.565.10">
    <property type="entry name" value="Histidine kinase-like ATPase, C-terminal domain"/>
    <property type="match status" value="1"/>
</dbReference>
<dbReference type="InterPro" id="IPR029016">
    <property type="entry name" value="GAF-like_dom_sf"/>
</dbReference>